<sequence length="195" mass="22475">MRRSRPLLEAHPEFRLIETLGLSREYRVESWHLSRGKHGHLVSGFPWVSWFDGFLVILSGLLWPSVKGNVVLMMSMGIGLSLVVYWKATQVLWESVLVLPLYGIQLETHRGFPFLPLLVSRKFIPLTEVQDVLINEGLRKWDVRYYLAILFCPQLGQHPPWQNVLPSFPVLIEVYHGVHECLHNGAEDVQDIINS</sequence>
<feature type="domain" description="Phosphatidylinositol N-acetylglucosaminyltransferase subunit H conserved" evidence="4">
    <location>
        <begin position="95"/>
        <end position="150"/>
    </location>
</feature>
<organism evidence="5 6">
    <name type="scientific">Multifurca ochricompacta</name>
    <dbReference type="NCBI Taxonomy" id="376703"/>
    <lineage>
        <taxon>Eukaryota</taxon>
        <taxon>Fungi</taxon>
        <taxon>Dikarya</taxon>
        <taxon>Basidiomycota</taxon>
        <taxon>Agaricomycotina</taxon>
        <taxon>Agaricomycetes</taxon>
        <taxon>Russulales</taxon>
        <taxon>Russulaceae</taxon>
        <taxon>Multifurca</taxon>
    </lineage>
</organism>
<comment type="caution">
    <text evidence="5">The sequence shown here is derived from an EMBL/GenBank/DDBJ whole genome shotgun (WGS) entry which is preliminary data.</text>
</comment>
<accession>A0AAD4MAM9</accession>
<evidence type="ECO:0000259" key="4">
    <source>
        <dbReference type="Pfam" id="PF10181"/>
    </source>
</evidence>
<reference evidence="5" key="1">
    <citation type="journal article" date="2022" name="New Phytol.">
        <title>Evolutionary transition to the ectomycorrhizal habit in the genomes of a hyperdiverse lineage of mushroom-forming fungi.</title>
        <authorList>
            <person name="Looney B."/>
            <person name="Miyauchi S."/>
            <person name="Morin E."/>
            <person name="Drula E."/>
            <person name="Courty P.E."/>
            <person name="Kohler A."/>
            <person name="Kuo A."/>
            <person name="LaButti K."/>
            <person name="Pangilinan J."/>
            <person name="Lipzen A."/>
            <person name="Riley R."/>
            <person name="Andreopoulos W."/>
            <person name="He G."/>
            <person name="Johnson J."/>
            <person name="Nolan M."/>
            <person name="Tritt A."/>
            <person name="Barry K.W."/>
            <person name="Grigoriev I.V."/>
            <person name="Nagy L.G."/>
            <person name="Hibbett D."/>
            <person name="Henrissat B."/>
            <person name="Matheny P.B."/>
            <person name="Labbe J."/>
            <person name="Martin F.M."/>
        </authorList>
    </citation>
    <scope>NUCLEOTIDE SEQUENCE</scope>
    <source>
        <strain evidence="5">BPL690</strain>
    </source>
</reference>
<evidence type="ECO:0000256" key="1">
    <source>
        <dbReference type="ARBA" id="ARBA00004687"/>
    </source>
</evidence>
<dbReference type="Proteomes" id="UP001203297">
    <property type="component" value="Unassembled WGS sequence"/>
</dbReference>
<dbReference type="GO" id="GO:0006506">
    <property type="term" value="P:GPI anchor biosynthetic process"/>
    <property type="evidence" value="ECO:0007669"/>
    <property type="project" value="InterPro"/>
</dbReference>
<dbReference type="EMBL" id="WTXG01000003">
    <property type="protein sequence ID" value="KAI0306633.1"/>
    <property type="molecule type" value="Genomic_DNA"/>
</dbReference>
<dbReference type="PANTHER" id="PTHR15231:SF1">
    <property type="entry name" value="PHOSPHATIDYLINOSITOL N-ACETYLGLUCOSAMINYLTRANSFERASE SUBUNIT H"/>
    <property type="match status" value="1"/>
</dbReference>
<dbReference type="InterPro" id="IPR044215">
    <property type="entry name" value="PIG-H"/>
</dbReference>
<dbReference type="GO" id="GO:0000506">
    <property type="term" value="C:glycosylphosphatidylinositol-N-acetylglucosaminyltransferase (GPI-GnT) complex"/>
    <property type="evidence" value="ECO:0007669"/>
    <property type="project" value="InterPro"/>
</dbReference>
<evidence type="ECO:0000313" key="6">
    <source>
        <dbReference type="Proteomes" id="UP001203297"/>
    </source>
</evidence>
<dbReference type="AlphaFoldDB" id="A0AAD4MAM9"/>
<dbReference type="Pfam" id="PF10181">
    <property type="entry name" value="PIG-H"/>
    <property type="match status" value="1"/>
</dbReference>
<proteinExistence type="inferred from homology"/>
<gene>
    <name evidence="5" type="ORF">B0F90DRAFT_1808283</name>
</gene>
<keyword evidence="6" id="KW-1185">Reference proteome</keyword>
<evidence type="ECO:0000313" key="5">
    <source>
        <dbReference type="EMBL" id="KAI0306633.1"/>
    </source>
</evidence>
<keyword evidence="3" id="KW-0812">Transmembrane</keyword>
<evidence type="ECO:0000256" key="3">
    <source>
        <dbReference type="SAM" id="Phobius"/>
    </source>
</evidence>
<dbReference type="PANTHER" id="PTHR15231">
    <property type="entry name" value="PHOSPHATIDYLINOSITOL N-ACETYLGLUCOSAMINYLTRANSFERASE SUBUNIT H"/>
    <property type="match status" value="1"/>
</dbReference>
<name>A0AAD4MAM9_9AGAM</name>
<comment type="pathway">
    <text evidence="1">Glycolipid biosynthesis; glycosylphosphatidylinositol-anchor biosynthesis.</text>
</comment>
<protein>
    <recommendedName>
        <fullName evidence="4">Phosphatidylinositol N-acetylglucosaminyltransferase subunit H conserved domain-containing protein</fullName>
    </recommendedName>
</protein>
<keyword evidence="3" id="KW-0472">Membrane</keyword>
<comment type="similarity">
    <text evidence="2">Belongs to the PIGH family.</text>
</comment>
<feature type="transmembrane region" description="Helical" evidence="3">
    <location>
        <begin position="41"/>
        <end position="63"/>
    </location>
</feature>
<feature type="transmembrane region" description="Helical" evidence="3">
    <location>
        <begin position="69"/>
        <end position="86"/>
    </location>
</feature>
<evidence type="ECO:0000256" key="2">
    <source>
        <dbReference type="ARBA" id="ARBA00009610"/>
    </source>
</evidence>
<keyword evidence="3" id="KW-1133">Transmembrane helix</keyword>
<dbReference type="InterPro" id="IPR019328">
    <property type="entry name" value="PIGH-H_dom"/>
</dbReference>